<accession>A0A1X4NME0</accession>
<dbReference type="RefSeq" id="WP_143746250.1">
    <property type="nucleotide sequence ID" value="NZ_JFKC01000005.1"/>
</dbReference>
<dbReference type="OrthoDB" id="7998346at2"/>
<sequence>MAKPIRITIKGTDNLGFDAPTVEDLLSQVQDFVSILHGVEDAIADGDGKEIDWRVTDASKNSPLTLEVTPFPKRHAMNIDNRAAEVVFAAASGFASLSQRAERPKHFSDPVIRKTEKVIERITNGLDSTLVDVSAYEGVPPISLDRNSAQRTGKNLERFRSPDAVPYRELGSIEGFISKVELDGYNRPVVWLKSRIDGQSVKCIAKRRGLW</sequence>
<dbReference type="AlphaFoldDB" id="A0A1X4NME0"/>
<reference evidence="1 2" key="1">
    <citation type="submission" date="2014-03" db="EMBL/GenBank/DDBJ databases">
        <title>The draft genome sequence of Marivita geojedonensis KCTC 23882.</title>
        <authorList>
            <person name="Lai Q."/>
            <person name="Shao Z."/>
        </authorList>
    </citation>
    <scope>NUCLEOTIDE SEQUENCE [LARGE SCALE GENOMIC DNA]</scope>
    <source>
        <strain evidence="1 2">DPG-138</strain>
    </source>
</reference>
<name>A0A1X4NME0_9RHOB</name>
<evidence type="ECO:0000313" key="2">
    <source>
        <dbReference type="Proteomes" id="UP000193926"/>
    </source>
</evidence>
<feature type="non-terminal residue" evidence="1">
    <location>
        <position position="211"/>
    </location>
</feature>
<proteinExistence type="predicted"/>
<organism evidence="1 2">
    <name type="scientific">Marivita geojedonensis</name>
    <dbReference type="NCBI Taxonomy" id="1123756"/>
    <lineage>
        <taxon>Bacteria</taxon>
        <taxon>Pseudomonadati</taxon>
        <taxon>Pseudomonadota</taxon>
        <taxon>Alphaproteobacteria</taxon>
        <taxon>Rhodobacterales</taxon>
        <taxon>Roseobacteraceae</taxon>
        <taxon>Marivita</taxon>
    </lineage>
</organism>
<evidence type="ECO:0000313" key="1">
    <source>
        <dbReference type="EMBL" id="OSQ51501.1"/>
    </source>
</evidence>
<comment type="caution">
    <text evidence="1">The sequence shown here is derived from an EMBL/GenBank/DDBJ whole genome shotgun (WGS) entry which is preliminary data.</text>
</comment>
<dbReference type="Proteomes" id="UP000193926">
    <property type="component" value="Unassembled WGS sequence"/>
</dbReference>
<keyword evidence="2" id="KW-1185">Reference proteome</keyword>
<protein>
    <submittedName>
        <fullName evidence="1">Uncharacterized protein</fullName>
    </submittedName>
</protein>
<dbReference type="EMBL" id="JFKC01000005">
    <property type="protein sequence ID" value="OSQ51501.1"/>
    <property type="molecule type" value="Genomic_DNA"/>
</dbReference>
<gene>
    <name evidence="1" type="ORF">MGEO_08585</name>
</gene>